<feature type="domain" description="Putative zinc ribbon" evidence="1">
    <location>
        <begin position="12"/>
        <end position="95"/>
    </location>
</feature>
<dbReference type="InterPro" id="IPR025868">
    <property type="entry name" value="Zn_ribbon_dom_put"/>
</dbReference>
<sequence length="125" mass="14757">MGEKENDMEQKFCQSCGMPLTNEILGTNTDGTLNEDYCIYCYKDGKFAQDMTMEQMIDHCAQFTDEINKQSGQNLTQEQAKDMMRQFFPHLKRWKNRLVMFIAILTYKKPLSEVDNYLSAHREYL</sequence>
<evidence type="ECO:0000313" key="2">
    <source>
        <dbReference type="EMBL" id="EKC68720.1"/>
    </source>
</evidence>
<name>K1TR36_9ZZZZ</name>
<reference evidence="2" key="1">
    <citation type="journal article" date="2013" name="Environ. Microbiol.">
        <title>Microbiota from the distal guts of lean and obese adolescents exhibit partial functional redundancy besides clear differences in community structure.</title>
        <authorList>
            <person name="Ferrer M."/>
            <person name="Ruiz A."/>
            <person name="Lanza F."/>
            <person name="Haange S.B."/>
            <person name="Oberbach A."/>
            <person name="Till H."/>
            <person name="Bargiela R."/>
            <person name="Campoy C."/>
            <person name="Segura M.T."/>
            <person name="Richter M."/>
            <person name="von Bergen M."/>
            <person name="Seifert J."/>
            <person name="Suarez A."/>
        </authorList>
    </citation>
    <scope>NUCLEOTIDE SEQUENCE</scope>
</reference>
<proteinExistence type="predicted"/>
<dbReference type="Pfam" id="PF12674">
    <property type="entry name" value="Zn_ribbon_2"/>
    <property type="match status" value="1"/>
</dbReference>
<comment type="caution">
    <text evidence="2">The sequence shown here is derived from an EMBL/GenBank/DDBJ whole genome shotgun (WGS) entry which is preliminary data.</text>
</comment>
<feature type="non-terminal residue" evidence="2">
    <location>
        <position position="125"/>
    </location>
</feature>
<evidence type="ECO:0000259" key="1">
    <source>
        <dbReference type="Pfam" id="PF12674"/>
    </source>
</evidence>
<protein>
    <recommendedName>
        <fullName evidence="1">Putative zinc ribbon domain-containing protein</fullName>
    </recommendedName>
</protein>
<dbReference type="AlphaFoldDB" id="K1TR36"/>
<accession>K1TR36</accession>
<organism evidence="2">
    <name type="scientific">human gut metagenome</name>
    <dbReference type="NCBI Taxonomy" id="408170"/>
    <lineage>
        <taxon>unclassified sequences</taxon>
        <taxon>metagenomes</taxon>
        <taxon>organismal metagenomes</taxon>
    </lineage>
</organism>
<gene>
    <name evidence="2" type="ORF">LEA_08647</name>
</gene>
<dbReference type="EMBL" id="AJWY01005770">
    <property type="protein sequence ID" value="EKC68720.1"/>
    <property type="molecule type" value="Genomic_DNA"/>
</dbReference>